<keyword evidence="3" id="KW-0274">FAD</keyword>
<dbReference type="PROSITE" id="PS51387">
    <property type="entry name" value="FAD_PCMH"/>
    <property type="match status" value="1"/>
</dbReference>
<gene>
    <name evidence="6" type="ORF">H9Q16_20415</name>
</gene>
<dbReference type="PANTHER" id="PTHR13878">
    <property type="entry name" value="GULONOLACTONE OXIDASE"/>
    <property type="match status" value="1"/>
</dbReference>
<dbReference type="GO" id="GO:0071949">
    <property type="term" value="F:FAD binding"/>
    <property type="evidence" value="ECO:0007669"/>
    <property type="project" value="InterPro"/>
</dbReference>
<protein>
    <submittedName>
        <fullName evidence="6">FAD-binding oxidoreductase</fullName>
    </submittedName>
</protein>
<dbReference type="InterPro" id="IPR006094">
    <property type="entry name" value="Oxid_FAD_bind_N"/>
</dbReference>
<evidence type="ECO:0000256" key="2">
    <source>
        <dbReference type="ARBA" id="ARBA00022630"/>
    </source>
</evidence>
<dbReference type="Pfam" id="PF01565">
    <property type="entry name" value="FAD_binding_4"/>
    <property type="match status" value="1"/>
</dbReference>
<evidence type="ECO:0000259" key="5">
    <source>
        <dbReference type="PROSITE" id="PS51387"/>
    </source>
</evidence>
<dbReference type="Proteomes" id="UP000635142">
    <property type="component" value="Unassembled WGS sequence"/>
</dbReference>
<evidence type="ECO:0000313" key="6">
    <source>
        <dbReference type="EMBL" id="MBD3666294.1"/>
    </source>
</evidence>
<dbReference type="InterPro" id="IPR050432">
    <property type="entry name" value="FAD-linked_Oxidoreductases_BP"/>
</dbReference>
<dbReference type="AlphaFoldDB" id="A0A927HHB4"/>
<dbReference type="InterPro" id="IPR036318">
    <property type="entry name" value="FAD-bd_PCMH-like_sf"/>
</dbReference>
<keyword evidence="4" id="KW-0560">Oxidoreductase</keyword>
<dbReference type="SUPFAM" id="SSF55103">
    <property type="entry name" value="FAD-linked oxidases, C-terminal domain"/>
    <property type="match status" value="1"/>
</dbReference>
<dbReference type="InterPro" id="IPR016169">
    <property type="entry name" value="FAD-bd_PCMH_sub2"/>
</dbReference>
<reference evidence="6" key="1">
    <citation type="submission" date="2020-08" db="EMBL/GenBank/DDBJ databases">
        <title>Sulfitobacter aestuariivivens sp. nov., isolated from a tidal flat.</title>
        <authorList>
            <person name="Park S."/>
            <person name="Yoon J.-H."/>
        </authorList>
    </citation>
    <scope>NUCLEOTIDE SEQUENCE</scope>
    <source>
        <strain evidence="6">TSTF-M16</strain>
    </source>
</reference>
<dbReference type="InterPro" id="IPR016166">
    <property type="entry name" value="FAD-bd_PCMH"/>
</dbReference>
<dbReference type="PANTHER" id="PTHR13878:SF53">
    <property type="entry name" value="CYTOKININ DEHYDROGENASE 6"/>
    <property type="match status" value="1"/>
</dbReference>
<accession>A0A927HHB4</accession>
<evidence type="ECO:0000256" key="4">
    <source>
        <dbReference type="ARBA" id="ARBA00023002"/>
    </source>
</evidence>
<evidence type="ECO:0000256" key="1">
    <source>
        <dbReference type="ARBA" id="ARBA00005466"/>
    </source>
</evidence>
<dbReference type="EMBL" id="JACTAG010000007">
    <property type="protein sequence ID" value="MBD3666294.1"/>
    <property type="molecule type" value="Genomic_DNA"/>
</dbReference>
<name>A0A927HHB4_9RHOB</name>
<comment type="similarity">
    <text evidence="1">Belongs to the oxygen-dependent FAD-linked oxidoreductase family.</text>
</comment>
<sequence>MGHWTRRTALFGAGAAAGALGYRALRSQNPTLDGTTFTGTGSRDGTLNDASLLSETPIHKHIILTEDPGEALVAAIRSEMKEARENGRPVNISAARHSMGGQAIPLEGHAIAYDNGRVEPDIANATYRAHAGARWSQVIQTIDPIGFSPAVMQSNNDFGVAATFCVNAHGWPVPFGPMGATVREIEMILPDGELVTCSREANAALFNQTMGGYGLTGAITAMTVDMEKNTRLEPTFEKMPAGVFHTAFDAAVKDPAVTMAYGRLNVERGSFFEEALLITYRETDDQSDLPAAAGSGWMSHVAGRVYRGQLGNERMKSVRWWFETDLGPLVGGGETTRNSLINEPVVTLDDRDDTRTDILHEYFIGFDRFPDFLEVCRRVIPASYQEFLNVTLRFINTDDESWLSYATVPRIAAVMSFSQEMTVRGEADMARMTRELVDGITAIGGTYYLPYRPHPTVAQLERAYPLAAAFAAAKRAMDPDLLFRNNLWDSYLEQL</sequence>
<organism evidence="6 7">
    <name type="scientific">Sulfitobacter aestuariivivens</name>
    <dbReference type="NCBI Taxonomy" id="2766981"/>
    <lineage>
        <taxon>Bacteria</taxon>
        <taxon>Pseudomonadati</taxon>
        <taxon>Pseudomonadota</taxon>
        <taxon>Alphaproteobacteria</taxon>
        <taxon>Rhodobacterales</taxon>
        <taxon>Roseobacteraceae</taxon>
        <taxon>Sulfitobacter</taxon>
    </lineage>
</organism>
<dbReference type="InterPro" id="IPR016164">
    <property type="entry name" value="FAD-linked_Oxase-like_C"/>
</dbReference>
<dbReference type="GO" id="GO:0016491">
    <property type="term" value="F:oxidoreductase activity"/>
    <property type="evidence" value="ECO:0007669"/>
    <property type="project" value="UniProtKB-KW"/>
</dbReference>
<dbReference type="Gene3D" id="3.30.465.10">
    <property type="match status" value="1"/>
</dbReference>
<feature type="domain" description="FAD-binding PCMH-type" evidence="5">
    <location>
        <begin position="53"/>
        <end position="229"/>
    </location>
</feature>
<evidence type="ECO:0000313" key="7">
    <source>
        <dbReference type="Proteomes" id="UP000635142"/>
    </source>
</evidence>
<dbReference type="SUPFAM" id="SSF56176">
    <property type="entry name" value="FAD-binding/transporter-associated domain-like"/>
    <property type="match status" value="1"/>
</dbReference>
<dbReference type="RefSeq" id="WP_191077325.1">
    <property type="nucleotide sequence ID" value="NZ_JACTAG010000007.1"/>
</dbReference>
<comment type="caution">
    <text evidence="6">The sequence shown here is derived from an EMBL/GenBank/DDBJ whole genome shotgun (WGS) entry which is preliminary data.</text>
</comment>
<evidence type="ECO:0000256" key="3">
    <source>
        <dbReference type="ARBA" id="ARBA00022827"/>
    </source>
</evidence>
<keyword evidence="2" id="KW-0285">Flavoprotein</keyword>
<keyword evidence="7" id="KW-1185">Reference proteome</keyword>
<proteinExistence type="inferred from homology"/>